<dbReference type="EMBL" id="CAJOBI010004976">
    <property type="protein sequence ID" value="CAF4018397.1"/>
    <property type="molecule type" value="Genomic_DNA"/>
</dbReference>
<dbReference type="SUPFAM" id="SSF81901">
    <property type="entry name" value="HCP-like"/>
    <property type="match status" value="1"/>
</dbReference>
<evidence type="ECO:0000256" key="3">
    <source>
        <dbReference type="PROSITE-ProRule" id="PRU00339"/>
    </source>
</evidence>
<evidence type="ECO:0000259" key="4">
    <source>
        <dbReference type="Pfam" id="PF03496"/>
    </source>
</evidence>
<evidence type="ECO:0000256" key="1">
    <source>
        <dbReference type="ARBA" id="ARBA00022737"/>
    </source>
</evidence>
<dbReference type="GO" id="GO:0005576">
    <property type="term" value="C:extracellular region"/>
    <property type="evidence" value="ECO:0007669"/>
    <property type="project" value="InterPro"/>
</dbReference>
<evidence type="ECO:0000313" key="8">
    <source>
        <dbReference type="Proteomes" id="UP000663824"/>
    </source>
</evidence>
<dbReference type="SUPFAM" id="SSF56399">
    <property type="entry name" value="ADP-ribosylation"/>
    <property type="match status" value="1"/>
</dbReference>
<keyword evidence="1" id="KW-0677">Repeat</keyword>
<name>A0A816XRT8_9BILA</name>
<dbReference type="AlphaFoldDB" id="A0A816XRT8"/>
<dbReference type="Gene3D" id="1.25.40.10">
    <property type="entry name" value="Tetratricopeptide repeat domain"/>
    <property type="match status" value="3"/>
</dbReference>
<evidence type="ECO:0000313" key="7">
    <source>
        <dbReference type="EMBL" id="CAF4029297.1"/>
    </source>
</evidence>
<reference evidence="5" key="1">
    <citation type="submission" date="2021-02" db="EMBL/GenBank/DDBJ databases">
        <authorList>
            <person name="Nowell W R."/>
        </authorList>
    </citation>
    <scope>NUCLEOTIDE SEQUENCE</scope>
</reference>
<feature type="repeat" description="TPR" evidence="3">
    <location>
        <begin position="473"/>
        <end position="506"/>
    </location>
</feature>
<dbReference type="Proteomes" id="UP000681720">
    <property type="component" value="Unassembled WGS sequence"/>
</dbReference>
<dbReference type="Gene3D" id="3.90.176.10">
    <property type="entry name" value="Toxin ADP-ribosyltransferase, Chain A, domain 1"/>
    <property type="match status" value="1"/>
</dbReference>
<dbReference type="InterPro" id="IPR019734">
    <property type="entry name" value="TPR_rpt"/>
</dbReference>
<evidence type="ECO:0000313" key="6">
    <source>
        <dbReference type="EMBL" id="CAF4018397.1"/>
    </source>
</evidence>
<dbReference type="SMART" id="SM00028">
    <property type="entry name" value="TPR"/>
    <property type="match status" value="6"/>
</dbReference>
<dbReference type="EMBL" id="CAJOBJ010005366">
    <property type="protein sequence ID" value="CAF4029297.1"/>
    <property type="molecule type" value="Genomic_DNA"/>
</dbReference>
<evidence type="ECO:0000313" key="5">
    <source>
        <dbReference type="EMBL" id="CAF2150272.1"/>
    </source>
</evidence>
<dbReference type="Proteomes" id="UP000676336">
    <property type="component" value="Unassembled WGS sequence"/>
</dbReference>
<keyword evidence="2 3" id="KW-0802">TPR repeat</keyword>
<gene>
    <name evidence="7" type="ORF">GIL414_LOCUS13312</name>
    <name evidence="5" type="ORF">MBJ925_LOCUS31101</name>
    <name evidence="6" type="ORF">SMN809_LOCUS12874</name>
</gene>
<dbReference type="PROSITE" id="PS51996">
    <property type="entry name" value="TR_MART"/>
    <property type="match status" value="1"/>
</dbReference>
<dbReference type="PANTHER" id="PTHR45641:SF19">
    <property type="entry name" value="NEPHROCYSTIN-3"/>
    <property type="match status" value="1"/>
</dbReference>
<organism evidence="5 8">
    <name type="scientific">Rotaria magnacalcarata</name>
    <dbReference type="NCBI Taxonomy" id="392030"/>
    <lineage>
        <taxon>Eukaryota</taxon>
        <taxon>Metazoa</taxon>
        <taxon>Spiralia</taxon>
        <taxon>Gnathifera</taxon>
        <taxon>Rotifera</taxon>
        <taxon>Eurotatoria</taxon>
        <taxon>Bdelloidea</taxon>
        <taxon>Philodinida</taxon>
        <taxon>Philodinidae</taxon>
        <taxon>Rotaria</taxon>
    </lineage>
</organism>
<dbReference type="Pfam" id="PF13424">
    <property type="entry name" value="TPR_12"/>
    <property type="match status" value="3"/>
</dbReference>
<comment type="caution">
    <text evidence="5">The sequence shown here is derived from an EMBL/GenBank/DDBJ whole genome shotgun (WGS) entry which is preliminary data.</text>
</comment>
<dbReference type="Proteomes" id="UP000663824">
    <property type="component" value="Unassembled WGS sequence"/>
</dbReference>
<dbReference type="InterPro" id="IPR011990">
    <property type="entry name" value="TPR-like_helical_dom_sf"/>
</dbReference>
<protein>
    <recommendedName>
        <fullName evidence="4">ADP ribosyltransferase domain-containing protein</fullName>
    </recommendedName>
</protein>
<dbReference type="Pfam" id="PF03496">
    <property type="entry name" value="ADPrib_exo_Tox"/>
    <property type="match status" value="1"/>
</dbReference>
<evidence type="ECO:0000256" key="2">
    <source>
        <dbReference type="ARBA" id="ARBA00022803"/>
    </source>
</evidence>
<accession>A0A816XRT8</accession>
<proteinExistence type="predicted"/>
<feature type="domain" description="ADP ribosyltransferase" evidence="4">
    <location>
        <begin position="215"/>
        <end position="362"/>
    </location>
</feature>
<dbReference type="EMBL" id="CAJNRE010016991">
    <property type="protein sequence ID" value="CAF2150272.1"/>
    <property type="molecule type" value="Genomic_DNA"/>
</dbReference>
<dbReference type="PROSITE" id="PS50005">
    <property type="entry name" value="TPR"/>
    <property type="match status" value="1"/>
</dbReference>
<sequence>MMPHKNLETLSVVWLCKSFNSVQEHVDAQQRVRNTINHLSMFFDAELCEKYLQSTDKDDQIILILSGLYDNKQLERVYHLTQVIAVYVYEVDDEDNRKKMGSNKKVKHVTTKLEEILKDVCSQRRSRNHDLFRESLSITSVHEDNDQDTSTVELNGQFVHSQLIIDCLLRMPFALKDKIELLSILREQYSGNAMTLAFLNEFEEHYSSDRAVWWYTRESPLYRILNKALRVQNTELLFLLRFFIHDLQQQLEKNKGSSSVCVYRAQLMSKDELQRLKNSIGKLISINSFLSTTLHRETALFYFTESSTPDNLQEVLFEIIIDPQLNDVKTFANITKHSYFSEEEEVLITLGSIYRVTSVNEGSRLCVIRMILCSDTEHDLKPMLDHLRLKYGSGPTNLLSFGAVLHEMGKFDGAEKYYHRLLNELVNNDDLESACYHALGSIASEKGDYDSSLIWHKKSLAIHQRLQDTDNLAYNYNSIGVIHQKRENYKEALESYGHAYRIWKEKTGENHPKVAMCLSNMGGVYQAENKYSKALECHQQALVIWQMHLTTDCFQLGVAHNNIGCIFGCLGDYDHAMQHYDLALTIYKRCLPPIHPTVAKTLENIGLILFLMKNQEESRIYYERAAIIYGQSLPKSHPKIAKIEHDIQCVLSGTLPSFFHFWWLDMLKVVNEK</sequence>
<dbReference type="InterPro" id="IPR003540">
    <property type="entry name" value="ADP-ribosyltransferase"/>
</dbReference>
<dbReference type="PANTHER" id="PTHR45641">
    <property type="entry name" value="TETRATRICOPEPTIDE REPEAT PROTEIN (AFU_ORTHOLOGUE AFUA_6G03870)"/>
    <property type="match status" value="1"/>
</dbReference>